<protein>
    <submittedName>
        <fullName evidence="2">Uncharacterized protein</fullName>
    </submittedName>
</protein>
<dbReference type="AlphaFoldDB" id="A0A371DN82"/>
<accession>A0A371DN82</accession>
<dbReference type="EMBL" id="KZ857385">
    <property type="protein sequence ID" value="RDX53996.1"/>
    <property type="molecule type" value="Genomic_DNA"/>
</dbReference>
<name>A0A371DN82_9APHY</name>
<reference evidence="2 3" key="1">
    <citation type="journal article" date="2018" name="Biotechnol. Biofuels">
        <title>Integrative visual omics of the white-rot fungus Polyporus brumalis exposes the biotechnological potential of its oxidative enzymes for delignifying raw plant biomass.</title>
        <authorList>
            <person name="Miyauchi S."/>
            <person name="Rancon A."/>
            <person name="Drula E."/>
            <person name="Hage H."/>
            <person name="Chaduli D."/>
            <person name="Favel A."/>
            <person name="Grisel S."/>
            <person name="Henrissat B."/>
            <person name="Herpoel-Gimbert I."/>
            <person name="Ruiz-Duenas F.J."/>
            <person name="Chevret D."/>
            <person name="Hainaut M."/>
            <person name="Lin J."/>
            <person name="Wang M."/>
            <person name="Pangilinan J."/>
            <person name="Lipzen A."/>
            <person name="Lesage-Meessen L."/>
            <person name="Navarro D."/>
            <person name="Riley R."/>
            <person name="Grigoriev I.V."/>
            <person name="Zhou S."/>
            <person name="Raouche S."/>
            <person name="Rosso M.N."/>
        </authorList>
    </citation>
    <scope>NUCLEOTIDE SEQUENCE [LARGE SCALE GENOMIC DNA]</scope>
    <source>
        <strain evidence="2 3">BRFM 1820</strain>
    </source>
</reference>
<sequence>MCPTSSGSSEDGRSNNAMPTLRLSMSLSRSSEEQFIFIERILPFDQEFPATDIGVGTTSNRIHRSSGN</sequence>
<dbReference type="Proteomes" id="UP000256964">
    <property type="component" value="Unassembled WGS sequence"/>
</dbReference>
<keyword evidence="3" id="KW-1185">Reference proteome</keyword>
<feature type="compositionally biased region" description="Polar residues" evidence="1">
    <location>
        <begin position="1"/>
        <end position="18"/>
    </location>
</feature>
<organism evidence="2 3">
    <name type="scientific">Lentinus brumalis</name>
    <dbReference type="NCBI Taxonomy" id="2498619"/>
    <lineage>
        <taxon>Eukaryota</taxon>
        <taxon>Fungi</taxon>
        <taxon>Dikarya</taxon>
        <taxon>Basidiomycota</taxon>
        <taxon>Agaricomycotina</taxon>
        <taxon>Agaricomycetes</taxon>
        <taxon>Polyporales</taxon>
        <taxon>Polyporaceae</taxon>
        <taxon>Lentinus</taxon>
    </lineage>
</organism>
<evidence type="ECO:0000313" key="2">
    <source>
        <dbReference type="EMBL" id="RDX53996.1"/>
    </source>
</evidence>
<proteinExistence type="predicted"/>
<feature type="region of interest" description="Disordered" evidence="1">
    <location>
        <begin position="1"/>
        <end position="21"/>
    </location>
</feature>
<gene>
    <name evidence="2" type="ORF">OH76DRAFT_1398281</name>
</gene>
<evidence type="ECO:0000256" key="1">
    <source>
        <dbReference type="SAM" id="MobiDB-lite"/>
    </source>
</evidence>
<evidence type="ECO:0000313" key="3">
    <source>
        <dbReference type="Proteomes" id="UP000256964"/>
    </source>
</evidence>